<protein>
    <submittedName>
        <fullName evidence="7">Uncharacterized protein</fullName>
    </submittedName>
</protein>
<dbReference type="PANTHER" id="PTHR46494">
    <property type="entry name" value="CORA FAMILY METAL ION TRANSPORTER (EUROFUNG)"/>
    <property type="match status" value="1"/>
</dbReference>
<feature type="region of interest" description="Disordered" evidence="5">
    <location>
        <begin position="620"/>
        <end position="665"/>
    </location>
</feature>
<dbReference type="PANTHER" id="PTHR46494:SF1">
    <property type="entry name" value="CORA FAMILY METAL ION TRANSPORTER (EUROFUNG)"/>
    <property type="match status" value="1"/>
</dbReference>
<keyword evidence="2 6" id="KW-0812">Transmembrane</keyword>
<dbReference type="OrthoDB" id="5286874at2759"/>
<dbReference type="SUPFAM" id="SSF144083">
    <property type="entry name" value="Magnesium transport protein CorA, transmembrane region"/>
    <property type="match status" value="1"/>
</dbReference>
<evidence type="ECO:0000313" key="8">
    <source>
        <dbReference type="Proteomes" id="UP000664521"/>
    </source>
</evidence>
<keyword evidence="8" id="KW-1185">Reference proteome</keyword>
<feature type="region of interest" description="Disordered" evidence="5">
    <location>
        <begin position="1"/>
        <end position="72"/>
    </location>
</feature>
<sequence>MDTRDGTGDHARINQRSSSPYPMRGKSARNQRKNSAHGNDYPTRRPRRHIHRRSHSSDGVSSDSDFSISSSTRVRPGLRFPFNFKQNPVKDEVLAAAEPRAVRQGDRREAKEHRHQLYHESIQTFIHSRYASDFHERGDPTLELFTKSPQEIKEDGPPDLMTWIQVESQYPNLESFLDYVSHLDCLEEAERKAAMIIIGDVRDRFEKPLQMPGKTVGRHLQPNVIFKPISIDGDASGERSISKQEVSVSWLCLPYFWLAPYSAGAPLQTTYPVKTLLQSWHMSTPRKREMRQAICDLNYPKEDHVFHVPQVWCLMLGDKTLITCKPSQVTEPRWSWKRIRIEPASPQEDQPHLHVSDGATRVWLLAVRSCLTWLEFIAHFWEFSLDFDNEYDILHAGEPQDARTWPSLIERAQKTTVRLKLKSKMLVIIDYSDEYCSSLDSSSGSDDSSNFDALVDSDYITKASLNRGDPLTPKPEPDFSTAPGTMQEVQDSPGPVENASEEASKRRGQSAPSHTQFKSLASDKKNIFSWYAAVFSDTSTEYTIRNTETDQQDPDLGAHNDEKLDKGFSVDENKIADTLTAMHSSLCTSEFPKYREYRKCPTGTVQETNAQLAALMKEDVQAKREPKSGDSARRHNGNNGTEPELDRGRRLSTSTSDSEGTSRSERHYHRLFKRKRRFVHVMKELFQVFLPLRYTSEMIAKYWGAVNVLLQNPDTHPPWLHSLDSRRGFPAHTVTRDTWHCKALVESLDGTRAVVAHDFIPREGLIEAWAHLTMFLILSATKQHREASNELFKFRHLAYGSRIKLMKNIAQGSLHSREAVLPLGITSMIVKDLLRDVTDGLPDILTIYFEAFDKLAQEILSKPYSHEHQEKTTRLRQEIRCVNDVLQDQLDFVIRLLQRAGRGAVYLPTAFEAEHADSILGECKDLMHVRIQKFKEINDEAAYFAGWNMKHVESINNRHEAAIVILTAVTVIFLPLSFMSSIFGMNTADIRHMNKRQWVFWASAIPVTVTVIGLSLLVYRQFRPVLEAIDHFLHLKGFGKQAADESSSQRFIDAPPGQRGQRHHAPYPNVSLHNTNNTPTYIKVHRKHLCPETLNVYELPWEIDNRDSDYLIIKRWIPEQDQEVLFEHTRRFREGQRVEAASRRRGLRR</sequence>
<comment type="subcellular location">
    <subcellularLocation>
        <location evidence="1">Cell membrane</location>
        <topology evidence="1">Multi-pass membrane protein</topology>
    </subcellularLocation>
</comment>
<evidence type="ECO:0000256" key="5">
    <source>
        <dbReference type="SAM" id="MobiDB-lite"/>
    </source>
</evidence>
<feature type="compositionally biased region" description="Low complexity" evidence="5">
    <location>
        <begin position="57"/>
        <end position="71"/>
    </location>
</feature>
<feature type="compositionally biased region" description="Basic residues" evidence="5">
    <location>
        <begin position="26"/>
        <end position="35"/>
    </location>
</feature>
<dbReference type="Proteomes" id="UP000664521">
    <property type="component" value="Unassembled WGS sequence"/>
</dbReference>
<accession>A0A8H3IX54</accession>
<evidence type="ECO:0000256" key="1">
    <source>
        <dbReference type="ARBA" id="ARBA00004651"/>
    </source>
</evidence>
<reference evidence="7" key="1">
    <citation type="submission" date="2021-03" db="EMBL/GenBank/DDBJ databases">
        <authorList>
            <person name="Tagirdzhanova G."/>
        </authorList>
    </citation>
    <scope>NUCLEOTIDE SEQUENCE</scope>
</reference>
<keyword evidence="4 6" id="KW-0472">Membrane</keyword>
<evidence type="ECO:0000256" key="6">
    <source>
        <dbReference type="SAM" id="Phobius"/>
    </source>
</evidence>
<dbReference type="GO" id="GO:0015087">
    <property type="term" value="F:cobalt ion transmembrane transporter activity"/>
    <property type="evidence" value="ECO:0007669"/>
    <property type="project" value="TreeGrafter"/>
</dbReference>
<dbReference type="GO" id="GO:0015095">
    <property type="term" value="F:magnesium ion transmembrane transporter activity"/>
    <property type="evidence" value="ECO:0007669"/>
    <property type="project" value="TreeGrafter"/>
</dbReference>
<dbReference type="InterPro" id="IPR002523">
    <property type="entry name" value="MgTranspt_CorA/ZnTranspt_ZntB"/>
</dbReference>
<dbReference type="GO" id="GO:0005886">
    <property type="term" value="C:plasma membrane"/>
    <property type="evidence" value="ECO:0007669"/>
    <property type="project" value="UniProtKB-SubCell"/>
</dbReference>
<proteinExistence type="predicted"/>
<dbReference type="EMBL" id="CAJPDS010000100">
    <property type="protein sequence ID" value="CAF9937360.1"/>
    <property type="molecule type" value="Genomic_DNA"/>
</dbReference>
<dbReference type="InterPro" id="IPR045863">
    <property type="entry name" value="CorA_TM1_TM2"/>
</dbReference>
<keyword evidence="3 6" id="KW-1133">Transmembrane helix</keyword>
<feature type="transmembrane region" description="Helical" evidence="6">
    <location>
        <begin position="998"/>
        <end position="1019"/>
    </location>
</feature>
<evidence type="ECO:0000256" key="3">
    <source>
        <dbReference type="ARBA" id="ARBA00022989"/>
    </source>
</evidence>
<feature type="transmembrane region" description="Helical" evidence="6">
    <location>
        <begin position="961"/>
        <end position="986"/>
    </location>
</feature>
<dbReference type="Gene3D" id="1.20.58.340">
    <property type="entry name" value="Magnesium transport protein CorA, transmembrane region"/>
    <property type="match status" value="1"/>
</dbReference>
<dbReference type="GO" id="GO:0050897">
    <property type="term" value="F:cobalt ion binding"/>
    <property type="evidence" value="ECO:0007669"/>
    <property type="project" value="TreeGrafter"/>
</dbReference>
<comment type="caution">
    <text evidence="7">The sequence shown here is derived from an EMBL/GenBank/DDBJ whole genome shotgun (WGS) entry which is preliminary data.</text>
</comment>
<evidence type="ECO:0000256" key="4">
    <source>
        <dbReference type="ARBA" id="ARBA00023136"/>
    </source>
</evidence>
<feature type="region of interest" description="Disordered" evidence="5">
    <location>
        <begin position="464"/>
        <end position="518"/>
    </location>
</feature>
<evidence type="ECO:0000256" key="2">
    <source>
        <dbReference type="ARBA" id="ARBA00022692"/>
    </source>
</evidence>
<feature type="compositionally biased region" description="Basic and acidic residues" evidence="5">
    <location>
        <begin position="1"/>
        <end position="12"/>
    </location>
</feature>
<dbReference type="AlphaFoldDB" id="A0A8H3IX54"/>
<gene>
    <name evidence="7" type="ORF">HETSPECPRED_000513</name>
</gene>
<feature type="compositionally biased region" description="Basic and acidic residues" evidence="5">
    <location>
        <begin position="620"/>
        <end position="633"/>
    </location>
</feature>
<feature type="compositionally biased region" description="Basic residues" evidence="5">
    <location>
        <begin position="44"/>
        <end position="54"/>
    </location>
</feature>
<dbReference type="GO" id="GO:0000287">
    <property type="term" value="F:magnesium ion binding"/>
    <property type="evidence" value="ECO:0007669"/>
    <property type="project" value="TreeGrafter"/>
</dbReference>
<organism evidence="7 8">
    <name type="scientific">Heterodermia speciosa</name>
    <dbReference type="NCBI Taxonomy" id="116794"/>
    <lineage>
        <taxon>Eukaryota</taxon>
        <taxon>Fungi</taxon>
        <taxon>Dikarya</taxon>
        <taxon>Ascomycota</taxon>
        <taxon>Pezizomycotina</taxon>
        <taxon>Lecanoromycetes</taxon>
        <taxon>OSLEUM clade</taxon>
        <taxon>Lecanoromycetidae</taxon>
        <taxon>Caliciales</taxon>
        <taxon>Physciaceae</taxon>
        <taxon>Heterodermia</taxon>
    </lineage>
</organism>
<evidence type="ECO:0000313" key="7">
    <source>
        <dbReference type="EMBL" id="CAF9937360.1"/>
    </source>
</evidence>
<dbReference type="Pfam" id="PF01544">
    <property type="entry name" value="CorA"/>
    <property type="match status" value="1"/>
</dbReference>
<name>A0A8H3IX54_9LECA</name>